<dbReference type="SMART" id="SM00303">
    <property type="entry name" value="GPS"/>
    <property type="match status" value="1"/>
</dbReference>
<feature type="domain" description="EGF-like" evidence="9">
    <location>
        <begin position="404"/>
        <end position="443"/>
    </location>
</feature>
<dbReference type="InterPro" id="IPR036305">
    <property type="entry name" value="RGS_sf"/>
</dbReference>
<keyword evidence="4 8" id="KW-1133">Transmembrane helix</keyword>
<protein>
    <submittedName>
        <fullName evidence="12">Predicted protein</fullName>
    </submittedName>
</protein>
<feature type="disulfide bond" evidence="7">
    <location>
        <begin position="550"/>
        <end position="559"/>
    </location>
</feature>
<dbReference type="PANTHER" id="PTHR24033">
    <property type="entry name" value="EGF-LIKE DOMAIN-CONTAINING PROTEIN"/>
    <property type="match status" value="1"/>
</dbReference>
<dbReference type="GeneID" id="8861733"/>
<dbReference type="RefSeq" id="XP_002680163.1">
    <property type="nucleotide sequence ID" value="XM_002680117.1"/>
</dbReference>
<keyword evidence="6 7" id="KW-1015">Disulfide bond</keyword>
<dbReference type="InterPro" id="IPR016137">
    <property type="entry name" value="RGS"/>
</dbReference>
<reference evidence="12 13" key="1">
    <citation type="journal article" date="2010" name="Cell">
        <title>The genome of Naegleria gruberi illuminates early eukaryotic versatility.</title>
        <authorList>
            <person name="Fritz-Laylin L.K."/>
            <person name="Prochnik S.E."/>
            <person name="Ginger M.L."/>
            <person name="Dacks J.B."/>
            <person name="Carpenter M.L."/>
            <person name="Field M.C."/>
            <person name="Kuo A."/>
            <person name="Paredez A."/>
            <person name="Chapman J."/>
            <person name="Pham J."/>
            <person name="Shu S."/>
            <person name="Neupane R."/>
            <person name="Cipriano M."/>
            <person name="Mancuso J."/>
            <person name="Tu H."/>
            <person name="Salamov A."/>
            <person name="Lindquist E."/>
            <person name="Shapiro H."/>
            <person name="Lucas S."/>
            <person name="Grigoriev I.V."/>
            <person name="Cande W.Z."/>
            <person name="Fulton C."/>
            <person name="Rokhsar D.S."/>
            <person name="Dawson S.C."/>
        </authorList>
    </citation>
    <scope>NUCLEOTIDE SEQUENCE [LARGE SCALE GENOMIC DNA]</scope>
    <source>
        <strain evidence="12 13">NEG-M</strain>
    </source>
</reference>
<dbReference type="Gene3D" id="1.10.167.10">
    <property type="entry name" value="Regulator of G-protein Signalling 4, domain 2"/>
    <property type="match status" value="1"/>
</dbReference>
<feature type="disulfide bond" evidence="7">
    <location>
        <begin position="354"/>
        <end position="363"/>
    </location>
</feature>
<name>D2V6B6_NAEGR</name>
<keyword evidence="13" id="KW-1185">Reference proteome</keyword>
<dbReference type="InterPro" id="IPR000742">
    <property type="entry name" value="EGF"/>
</dbReference>
<dbReference type="STRING" id="5762.D2V6B6"/>
<keyword evidence="3 8" id="KW-0812">Transmembrane</keyword>
<feature type="transmembrane region" description="Helical" evidence="8">
    <location>
        <begin position="1486"/>
        <end position="1507"/>
    </location>
</feature>
<dbReference type="InterPro" id="IPR013111">
    <property type="entry name" value="EGF_extracell"/>
</dbReference>
<feature type="transmembrane region" description="Helical" evidence="8">
    <location>
        <begin position="1527"/>
        <end position="1546"/>
    </location>
</feature>
<evidence type="ECO:0000313" key="12">
    <source>
        <dbReference type="EMBL" id="EFC47419.1"/>
    </source>
</evidence>
<keyword evidence="5 8" id="KW-0472">Membrane</keyword>
<dbReference type="PROSITE" id="PS00022">
    <property type="entry name" value="EGF_1"/>
    <property type="match status" value="6"/>
</dbReference>
<evidence type="ECO:0000256" key="3">
    <source>
        <dbReference type="ARBA" id="ARBA00022692"/>
    </source>
</evidence>
<dbReference type="EMBL" id="GG738854">
    <property type="protein sequence ID" value="EFC47419.1"/>
    <property type="molecule type" value="Genomic_DNA"/>
</dbReference>
<evidence type="ECO:0000256" key="5">
    <source>
        <dbReference type="ARBA" id="ARBA00023136"/>
    </source>
</evidence>
<evidence type="ECO:0000256" key="6">
    <source>
        <dbReference type="ARBA" id="ARBA00023157"/>
    </source>
</evidence>
<dbReference type="Proteomes" id="UP000006671">
    <property type="component" value="Unassembled WGS sequence"/>
</dbReference>
<dbReference type="CDD" id="cd00054">
    <property type="entry name" value="EGF_CA"/>
    <property type="match status" value="1"/>
</dbReference>
<sequence>MHVSGAESNVKYIVKTYSTLPANTNPNAIQFYNHKMYVTGSTNNIYAVSNNGSYTIVNPISTLDAPTGIHIVDDWLYVSNSGSQKVSKMYLNDSPIQVFDVLTFYPNTNLFVLSESELYAVDKNNNLIRHWKDSSFALVSVGSLNGPNGIFIRNNTIYFTENGARTLKAIDQNNQISILASDINAYSVYVTEDNVIFFTDYVGSLIWRIKDGQSSVIAGYSGSSGNDNKENVNATSSSVTLPTGITFDNLTGIIYFAEISNQRIRGLIPYCETAGHYLNAQKSRCVSSVCSGVDSTNSSVCSSRGICNQTNQCSCQSKYFGDNCELTSCNGIQSNSNLVCSGNGTCQDYNFCNCKNGLLGKNCQIATCFGILSNQTSACSSGRGICQGMDFCNCSKGFVGQDCAEHTCGGISYNNTATCSGNGTCVGVDSCSCKEGFYGDNCQMPKCFSIMSNDTSVCSGNGECIGKDKCNCKSDYSGYRCEITSCFGIPSNYSNVCSGNGNCTFKDFCNCTFGYLGKQCEVAPCYGIPANYSNVCSGNGNCNGKDNCNCQPGFSGNQCEIPTCFGILGNSSMACSGNGECQNLDQCNCNSNYTGSKCDVPICFGIAKSSSLVCSAIGNCTKPDFCECPSNYEGYECQFRITPRKLQTNGIPTAIVQGISTTFDLKVIGMELRTFSDLVNSRKDCGVTCSLSLSYSWYLKDRDNGSPLIIQHSNTAFGNTKYLSSSTFQLTFSPVISIGFTRILSRNVTLTFEIVSGGENVSISQDILIISPLLRTKGLGKIQPSSGIALGSLFSIEEDKNLWTVSEESKKYLEPFQFAFGFFYNQELVRISDFSINGMDLLFLPYLNANNSNGQSENLDIYVICKDALKNEYSSLIGTVSISPNLVNTVEELKNQIDDIARIIPYDSSWKFRDLKEYSSVIIESVSKLSIDINNPSNTLTTLRQLTSQSVASSYQVGSIINDKIDSYLSSLNQVYKKEKETNGYVSNRLTNSDLKNTLSSASNLLFFGFSNISSLCTQLSSVLLYQQSTKIVSNSIDYSKYSTELINITVSSFVKSNSSIKALQFSDIFLDSDYILNKYNGYNKEIGLSLISYNSKLYNSSQTQITNSKDFTLYMGGEALPLSELVQPIYISFSVQNLTSLNQSLVKCQFWNETTEKWDNQGCSLHVFNQATGEVTCKCTHTTLFAAFVEQSFNETLVDQVVLKELSNLYIAQISFGVLFLMLSSTLLVGLIIMRKSQPLASRFVTPFIGMIALIVECILLLITQRSILLSEQNGWSESTAIQVESSDLAANIVSNIIAIIVNTLTLTAMFAYLYQISRYHILKYFYHKLSIKFSLNSGQKESERNLSLIRQLLSTKAMITIITTFVILNLLYWTLWVILVRTSAITGVAYSYIVSISFTVILLCLGFMICGLIGLDVFMTLMNERKEKSIVNNGNQENASQSSNSLQKFDKEATKKIAKISLWKAYNWFIKIDNPLYFRGEMSLFVLCFVFLNISQIIGISGLSYKKGEKMSRVNDSISLVFEVLYLFTYLLVFGGYALLVRLVQFIQQKKKQSLSKNRDSSEMDELSQILNNVEGLRLLEQFSEKEYSLENLHLFLEMKHNQQLIKTSDNMDELYVFMDNVWSTYIQTDSIKEVNIPSDCKRNFSKVKNSLFEIVKQQEPELKNQKPIPEELATELQQVFSVLSDQITFNLSDTFSRFSLTDEYSNYLNVLETQQELLNKSKLV</sequence>
<dbReference type="InterPro" id="IPR000203">
    <property type="entry name" value="GPS"/>
</dbReference>
<evidence type="ECO:0000256" key="4">
    <source>
        <dbReference type="ARBA" id="ARBA00022989"/>
    </source>
</evidence>
<organism evidence="13">
    <name type="scientific">Naegleria gruberi</name>
    <name type="common">Amoeba</name>
    <dbReference type="NCBI Taxonomy" id="5762"/>
    <lineage>
        <taxon>Eukaryota</taxon>
        <taxon>Discoba</taxon>
        <taxon>Heterolobosea</taxon>
        <taxon>Tetramitia</taxon>
        <taxon>Eutetramitia</taxon>
        <taxon>Vahlkampfiidae</taxon>
        <taxon>Naegleria</taxon>
    </lineage>
</organism>
<evidence type="ECO:0000256" key="8">
    <source>
        <dbReference type="SAM" id="Phobius"/>
    </source>
</evidence>
<dbReference type="eggNOG" id="KOG1225">
    <property type="taxonomic scope" value="Eukaryota"/>
</dbReference>
<dbReference type="PROSITE" id="PS50132">
    <property type="entry name" value="RGS"/>
    <property type="match status" value="1"/>
</dbReference>
<dbReference type="PROSITE" id="PS01186">
    <property type="entry name" value="EGF_2"/>
    <property type="match status" value="3"/>
</dbReference>
<dbReference type="InterPro" id="IPR057244">
    <property type="entry name" value="GAIN_B"/>
</dbReference>
<dbReference type="Pfam" id="PF01825">
    <property type="entry name" value="GPS"/>
    <property type="match status" value="1"/>
</dbReference>
<evidence type="ECO:0000259" key="9">
    <source>
        <dbReference type="PROSITE" id="PS50026"/>
    </source>
</evidence>
<dbReference type="InterPro" id="IPR011042">
    <property type="entry name" value="6-blade_b-propeller_TolB-like"/>
</dbReference>
<dbReference type="InterPro" id="IPR044926">
    <property type="entry name" value="RGS_subdomain_2"/>
</dbReference>
<dbReference type="OMA" id="NQCTCLN"/>
<feature type="transmembrane region" description="Helical" evidence="8">
    <location>
        <begin position="1246"/>
        <end position="1270"/>
    </location>
</feature>
<feature type="domain" description="EGF-like" evidence="9">
    <location>
        <begin position="330"/>
        <end position="364"/>
    </location>
</feature>
<evidence type="ECO:0000256" key="2">
    <source>
        <dbReference type="ARBA" id="ARBA00022475"/>
    </source>
</evidence>
<dbReference type="Gene3D" id="2.10.25.10">
    <property type="entry name" value="Laminin"/>
    <property type="match status" value="5"/>
</dbReference>
<dbReference type="PANTHER" id="PTHR24033:SF151">
    <property type="entry name" value="NOTCH 2"/>
    <property type="match status" value="1"/>
</dbReference>
<evidence type="ECO:0000313" key="13">
    <source>
        <dbReference type="Proteomes" id="UP000006671"/>
    </source>
</evidence>
<evidence type="ECO:0000256" key="1">
    <source>
        <dbReference type="ARBA" id="ARBA00004236"/>
    </source>
</evidence>
<evidence type="ECO:0000259" key="10">
    <source>
        <dbReference type="PROSITE" id="PS50132"/>
    </source>
</evidence>
<dbReference type="SMART" id="SM00181">
    <property type="entry name" value="EGF"/>
    <property type="match status" value="9"/>
</dbReference>
<dbReference type="Pfam" id="PF23106">
    <property type="entry name" value="EGF_Teneurin"/>
    <property type="match status" value="1"/>
</dbReference>
<feature type="domain" description="EGF-like" evidence="9">
    <location>
        <begin position="292"/>
        <end position="325"/>
    </location>
</feature>
<feature type="domain" description="EGF-like" evidence="9">
    <location>
        <begin position="526"/>
        <end position="560"/>
    </location>
</feature>
<dbReference type="Gene3D" id="2.120.10.30">
    <property type="entry name" value="TolB, C-terminal domain"/>
    <property type="match status" value="2"/>
</dbReference>
<evidence type="ECO:0000256" key="7">
    <source>
        <dbReference type="PROSITE-ProRule" id="PRU00076"/>
    </source>
</evidence>
<dbReference type="SUPFAM" id="SSF48097">
    <property type="entry name" value="Regulator of G-protein signaling, RGS"/>
    <property type="match status" value="1"/>
</dbReference>
<dbReference type="Pfam" id="PF07974">
    <property type="entry name" value="EGF_2"/>
    <property type="match status" value="1"/>
</dbReference>
<keyword evidence="2" id="KW-1003">Cell membrane</keyword>
<dbReference type="GO" id="GO:0005886">
    <property type="term" value="C:plasma membrane"/>
    <property type="evidence" value="ECO:0007669"/>
    <property type="project" value="UniProtKB-SubCell"/>
</dbReference>
<feature type="disulfide bond" evidence="7">
    <location>
        <begin position="433"/>
        <end position="442"/>
    </location>
</feature>
<feature type="disulfide bond" evidence="7">
    <location>
        <begin position="511"/>
        <end position="520"/>
    </location>
</feature>
<dbReference type="SMART" id="SM00315">
    <property type="entry name" value="RGS"/>
    <property type="match status" value="1"/>
</dbReference>
<proteinExistence type="predicted"/>
<dbReference type="PROSITE" id="PS50221">
    <property type="entry name" value="GAIN_B"/>
    <property type="match status" value="1"/>
</dbReference>
<dbReference type="OrthoDB" id="10268124at2759"/>
<dbReference type="SUPFAM" id="SSF63829">
    <property type="entry name" value="Calcium-dependent phosphotriesterase"/>
    <property type="match status" value="1"/>
</dbReference>
<dbReference type="VEuPathDB" id="AmoebaDB:NAEGRDRAFT_47020"/>
<feature type="transmembrane region" description="Helical" evidence="8">
    <location>
        <begin position="1359"/>
        <end position="1380"/>
    </location>
</feature>
<feature type="transmembrane region" description="Helical" evidence="8">
    <location>
        <begin position="1290"/>
        <end position="1316"/>
    </location>
</feature>
<comment type="subcellular location">
    <subcellularLocation>
        <location evidence="1">Cell membrane</location>
    </subcellularLocation>
</comment>
<dbReference type="InParanoid" id="D2V6B6"/>
<feature type="domain" description="EGF-like" evidence="9">
    <location>
        <begin position="482"/>
        <end position="521"/>
    </location>
</feature>
<keyword evidence="7" id="KW-0245">EGF-like domain</keyword>
<accession>D2V6B6</accession>
<evidence type="ECO:0000259" key="11">
    <source>
        <dbReference type="PROSITE" id="PS50221"/>
    </source>
</evidence>
<feature type="transmembrane region" description="Helical" evidence="8">
    <location>
        <begin position="1392"/>
        <end position="1420"/>
    </location>
</feature>
<dbReference type="Pfam" id="PF00615">
    <property type="entry name" value="RGS"/>
    <property type="match status" value="1"/>
</dbReference>
<feature type="domain" description="RGS" evidence="10">
    <location>
        <begin position="1568"/>
        <end position="1711"/>
    </location>
</feature>
<dbReference type="InterPro" id="IPR051830">
    <property type="entry name" value="NOTCH_homolog"/>
</dbReference>
<feature type="domain" description="GAIN-B" evidence="11">
    <location>
        <begin position="1038"/>
        <end position="1196"/>
    </location>
</feature>
<dbReference type="KEGG" id="ngr:NAEGRDRAFT_47020"/>
<dbReference type="PROSITE" id="PS50026">
    <property type="entry name" value="EGF_3"/>
    <property type="match status" value="5"/>
</dbReference>
<feature type="disulfide bond" evidence="7">
    <location>
        <begin position="315"/>
        <end position="324"/>
    </location>
</feature>
<comment type="caution">
    <text evidence="7">Lacks conserved residue(s) required for the propagation of feature annotation.</text>
</comment>
<feature type="transmembrane region" description="Helical" evidence="8">
    <location>
        <begin position="1211"/>
        <end position="1234"/>
    </location>
</feature>
<gene>
    <name evidence="12" type="ORF">NAEGRDRAFT_47020</name>
</gene>